<organism evidence="4">
    <name type="scientific">Melampsora larici-populina (strain 98AG31 / pathotype 3-4-7)</name>
    <name type="common">Poplar leaf rust fungus</name>
    <dbReference type="NCBI Taxonomy" id="747676"/>
    <lineage>
        <taxon>Eukaryota</taxon>
        <taxon>Fungi</taxon>
        <taxon>Dikarya</taxon>
        <taxon>Basidiomycota</taxon>
        <taxon>Pucciniomycotina</taxon>
        <taxon>Pucciniomycetes</taxon>
        <taxon>Pucciniales</taxon>
        <taxon>Melampsoraceae</taxon>
        <taxon>Melampsora</taxon>
    </lineage>
</organism>
<feature type="binding site" evidence="1">
    <location>
        <position position="41"/>
    </location>
    <ligand>
        <name>ATP</name>
        <dbReference type="ChEBI" id="CHEBI:30616"/>
    </ligand>
</feature>
<dbReference type="InterPro" id="IPR017441">
    <property type="entry name" value="Protein_kinase_ATP_BS"/>
</dbReference>
<name>F4RTA3_MELLP</name>
<evidence type="ECO:0000259" key="2">
    <source>
        <dbReference type="PROSITE" id="PS50011"/>
    </source>
</evidence>
<dbReference type="GO" id="GO:0005524">
    <property type="term" value="F:ATP binding"/>
    <property type="evidence" value="ECO:0007669"/>
    <property type="project" value="UniProtKB-UniRule"/>
</dbReference>
<sequence>MASYNPKAEQEFELLTKIGSGGFGTVWRARSNIDQSLRAIKVIRCYADEEGKDNADDIIQELRILRQS</sequence>
<dbReference type="EMBL" id="GL883119">
    <property type="protein sequence ID" value="EGG04377.1"/>
    <property type="molecule type" value="Genomic_DNA"/>
</dbReference>
<accession>F4RTA3</accession>
<dbReference type="InParanoid" id="F4RTA3"/>
<keyword evidence="1" id="KW-0547">Nucleotide-binding</keyword>
<reference evidence="4" key="1">
    <citation type="journal article" date="2011" name="Proc. Natl. Acad. Sci. U.S.A.">
        <title>Obligate biotrophy features unraveled by the genomic analysis of rust fungi.</title>
        <authorList>
            <person name="Duplessis S."/>
            <person name="Cuomo C.A."/>
            <person name="Lin Y.-C."/>
            <person name="Aerts A."/>
            <person name="Tisserant E."/>
            <person name="Veneault-Fourrey C."/>
            <person name="Joly D.L."/>
            <person name="Hacquard S."/>
            <person name="Amselem J."/>
            <person name="Cantarel B.L."/>
            <person name="Chiu R."/>
            <person name="Coutinho P.M."/>
            <person name="Feau N."/>
            <person name="Field M."/>
            <person name="Frey P."/>
            <person name="Gelhaye E."/>
            <person name="Goldberg J."/>
            <person name="Grabherr M.G."/>
            <person name="Kodira C.D."/>
            <person name="Kohler A."/>
            <person name="Kuees U."/>
            <person name="Lindquist E.A."/>
            <person name="Lucas S.M."/>
            <person name="Mago R."/>
            <person name="Mauceli E."/>
            <person name="Morin E."/>
            <person name="Murat C."/>
            <person name="Pangilinan J.L."/>
            <person name="Park R."/>
            <person name="Pearson M."/>
            <person name="Quesneville H."/>
            <person name="Rouhier N."/>
            <person name="Sakthikumar S."/>
            <person name="Salamov A.A."/>
            <person name="Schmutz J."/>
            <person name="Selles B."/>
            <person name="Shapiro H."/>
            <person name="Tanguay P."/>
            <person name="Tuskan G.A."/>
            <person name="Henrissat B."/>
            <person name="Van de Peer Y."/>
            <person name="Rouze P."/>
            <person name="Ellis J.G."/>
            <person name="Dodds P.N."/>
            <person name="Schein J.E."/>
            <person name="Zhong S."/>
            <person name="Hamelin R.C."/>
            <person name="Grigoriev I.V."/>
            <person name="Szabo L.J."/>
            <person name="Martin F."/>
        </authorList>
    </citation>
    <scope>NUCLEOTIDE SEQUENCE [LARGE SCALE GENOMIC DNA]</scope>
    <source>
        <strain evidence="4">98AG31 / pathotype 3-4-7</strain>
    </source>
</reference>
<keyword evidence="4" id="KW-1185">Reference proteome</keyword>
<feature type="domain" description="Protein kinase" evidence="2">
    <location>
        <begin position="12"/>
        <end position="68"/>
    </location>
</feature>
<dbReference type="InterPro" id="IPR000719">
    <property type="entry name" value="Prot_kinase_dom"/>
</dbReference>
<dbReference type="HOGENOM" id="CLU_2794466_0_0_1"/>
<dbReference type="Gene3D" id="3.30.200.20">
    <property type="entry name" value="Phosphorylase Kinase, domain 1"/>
    <property type="match status" value="1"/>
</dbReference>
<dbReference type="GO" id="GO:0004672">
    <property type="term" value="F:protein kinase activity"/>
    <property type="evidence" value="ECO:0007669"/>
    <property type="project" value="InterPro"/>
</dbReference>
<evidence type="ECO:0000313" key="3">
    <source>
        <dbReference type="EMBL" id="EGG04377.1"/>
    </source>
</evidence>
<keyword evidence="1" id="KW-0067">ATP-binding</keyword>
<dbReference type="Proteomes" id="UP000001072">
    <property type="component" value="Unassembled WGS sequence"/>
</dbReference>
<dbReference type="PROSITE" id="PS50011">
    <property type="entry name" value="PROTEIN_KINASE_DOM"/>
    <property type="match status" value="1"/>
</dbReference>
<protein>
    <recommendedName>
        <fullName evidence="2">Protein kinase domain-containing protein</fullName>
    </recommendedName>
</protein>
<dbReference type="AlphaFoldDB" id="F4RTA3"/>
<dbReference type="KEGG" id="mlr:MELLADRAFT_89427"/>
<dbReference type="SUPFAM" id="SSF56112">
    <property type="entry name" value="Protein kinase-like (PK-like)"/>
    <property type="match status" value="1"/>
</dbReference>
<gene>
    <name evidence="3" type="ORF">MELLADRAFT_89427</name>
</gene>
<dbReference type="InterPro" id="IPR011009">
    <property type="entry name" value="Kinase-like_dom_sf"/>
</dbReference>
<evidence type="ECO:0000313" key="4">
    <source>
        <dbReference type="Proteomes" id="UP000001072"/>
    </source>
</evidence>
<dbReference type="GeneID" id="18935186"/>
<proteinExistence type="predicted"/>
<dbReference type="OrthoDB" id="5979581at2759"/>
<dbReference type="RefSeq" id="XP_007412506.1">
    <property type="nucleotide sequence ID" value="XM_007412444.1"/>
</dbReference>
<dbReference type="VEuPathDB" id="FungiDB:MELLADRAFT_89427"/>
<dbReference type="PROSITE" id="PS00107">
    <property type="entry name" value="PROTEIN_KINASE_ATP"/>
    <property type="match status" value="1"/>
</dbReference>
<evidence type="ECO:0000256" key="1">
    <source>
        <dbReference type="PROSITE-ProRule" id="PRU10141"/>
    </source>
</evidence>